<feature type="transmembrane region" description="Helical" evidence="1">
    <location>
        <begin position="12"/>
        <end position="32"/>
    </location>
</feature>
<evidence type="ECO:0000313" key="3">
    <source>
        <dbReference type="Proteomes" id="UP000715781"/>
    </source>
</evidence>
<gene>
    <name evidence="2" type="ORF">KME32_18570</name>
</gene>
<sequence>MRHHLKGDRSQSPHFSLWIVSLLLNLAFWLLLRLLPAEATYTLRGFWSVLFLPCLGLLTLVISWWAIKKLPTTSLSQCWQRLICLLHFFSLLFLWLYLMGFLLGILAGFISPDLMTEYVSPSGQRSITIVRQGVTIRFISIAFL</sequence>
<proteinExistence type="predicted"/>
<protein>
    <submittedName>
        <fullName evidence="2">Uncharacterized protein</fullName>
    </submittedName>
</protein>
<keyword evidence="1" id="KW-0472">Membrane</keyword>
<evidence type="ECO:0000313" key="2">
    <source>
        <dbReference type="EMBL" id="MBW4563111.1"/>
    </source>
</evidence>
<keyword evidence="1" id="KW-0812">Transmembrane</keyword>
<keyword evidence="1" id="KW-1133">Transmembrane helix</keyword>
<accession>A0A951Q0N7</accession>
<feature type="transmembrane region" description="Helical" evidence="1">
    <location>
        <begin position="88"/>
        <end position="110"/>
    </location>
</feature>
<comment type="caution">
    <text evidence="2">The sequence shown here is derived from an EMBL/GenBank/DDBJ whole genome shotgun (WGS) entry which is preliminary data.</text>
</comment>
<reference evidence="2" key="2">
    <citation type="journal article" date="2022" name="Microbiol. Resour. Announc.">
        <title>Metagenome Sequencing to Explore Phylogenomics of Terrestrial Cyanobacteria.</title>
        <authorList>
            <person name="Ward R.D."/>
            <person name="Stajich J.E."/>
            <person name="Johansen J.R."/>
            <person name="Huntemann M."/>
            <person name="Clum A."/>
            <person name="Foster B."/>
            <person name="Foster B."/>
            <person name="Roux S."/>
            <person name="Palaniappan K."/>
            <person name="Varghese N."/>
            <person name="Mukherjee S."/>
            <person name="Reddy T.B.K."/>
            <person name="Daum C."/>
            <person name="Copeland A."/>
            <person name="Chen I.A."/>
            <person name="Ivanova N.N."/>
            <person name="Kyrpides N.C."/>
            <person name="Shapiro N."/>
            <person name="Eloe-Fadrosh E.A."/>
            <person name="Pietrasiak N."/>
        </authorList>
    </citation>
    <scope>NUCLEOTIDE SEQUENCE</scope>
    <source>
        <strain evidence="2">JT2-VF2</strain>
    </source>
</reference>
<dbReference type="EMBL" id="JAHHHN010000011">
    <property type="protein sequence ID" value="MBW4563111.1"/>
    <property type="molecule type" value="Genomic_DNA"/>
</dbReference>
<feature type="transmembrane region" description="Helical" evidence="1">
    <location>
        <begin position="44"/>
        <end position="67"/>
    </location>
</feature>
<evidence type="ECO:0000256" key="1">
    <source>
        <dbReference type="SAM" id="Phobius"/>
    </source>
</evidence>
<reference evidence="2" key="1">
    <citation type="submission" date="2021-05" db="EMBL/GenBank/DDBJ databases">
        <authorList>
            <person name="Pietrasiak N."/>
            <person name="Ward R."/>
            <person name="Stajich J.E."/>
            <person name="Kurbessoian T."/>
        </authorList>
    </citation>
    <scope>NUCLEOTIDE SEQUENCE</scope>
    <source>
        <strain evidence="2">JT2-VF2</strain>
    </source>
</reference>
<name>A0A951Q0N7_9NOST</name>
<dbReference type="Proteomes" id="UP000715781">
    <property type="component" value="Unassembled WGS sequence"/>
</dbReference>
<organism evidence="2 3">
    <name type="scientific">Mojavia pulchra JT2-VF2</name>
    <dbReference type="NCBI Taxonomy" id="287848"/>
    <lineage>
        <taxon>Bacteria</taxon>
        <taxon>Bacillati</taxon>
        <taxon>Cyanobacteriota</taxon>
        <taxon>Cyanophyceae</taxon>
        <taxon>Nostocales</taxon>
        <taxon>Nostocaceae</taxon>
    </lineage>
</organism>
<dbReference type="AlphaFoldDB" id="A0A951Q0N7"/>